<accession>A0A1E5RQ93</accession>
<feature type="compositionally biased region" description="Polar residues" evidence="3">
    <location>
        <begin position="142"/>
        <end position="160"/>
    </location>
</feature>
<dbReference type="PANTHER" id="PTHR10358:SF6">
    <property type="entry name" value="ENDOSULFINE, ISOFORM A"/>
    <property type="match status" value="1"/>
</dbReference>
<name>A0A1E5RQ93_HANUV</name>
<proteinExistence type="inferred from homology"/>
<comment type="caution">
    <text evidence="4">The sequence shown here is derived from an EMBL/GenBank/DDBJ whole genome shotgun (WGS) entry which is preliminary data.</text>
</comment>
<dbReference type="Proteomes" id="UP000095358">
    <property type="component" value="Unassembled WGS sequence"/>
</dbReference>
<gene>
    <name evidence="4" type="ORF">AWRI3580_g1667</name>
</gene>
<evidence type="ECO:0000256" key="2">
    <source>
        <dbReference type="RuleBase" id="RU363120"/>
    </source>
</evidence>
<evidence type="ECO:0000256" key="3">
    <source>
        <dbReference type="SAM" id="MobiDB-lite"/>
    </source>
</evidence>
<feature type="compositionally biased region" description="Polar residues" evidence="3">
    <location>
        <begin position="94"/>
        <end position="131"/>
    </location>
</feature>
<sequence length="160" mass="18121">MEESQRLDSNTLSKLTPQELKLYKLYGKLPSKKDLLNHKLKDNRKFFDSGDYHMKKEQEKQSNKLSSNLKERELGKIVPVHHLEQIKASKRRLSNTVESSSFSLESNKVETSSNETIVRDNTLSASQNTPAGSIPTIKPRTRSNSILNPQSLSNSPLGKQ</sequence>
<feature type="region of interest" description="Disordered" evidence="3">
    <location>
        <begin position="89"/>
        <end position="160"/>
    </location>
</feature>
<evidence type="ECO:0000256" key="1">
    <source>
        <dbReference type="ARBA" id="ARBA00010520"/>
    </source>
</evidence>
<organism evidence="4 5">
    <name type="scientific">Hanseniaspora uvarum</name>
    <name type="common">Yeast</name>
    <name type="synonym">Kloeckera apiculata</name>
    <dbReference type="NCBI Taxonomy" id="29833"/>
    <lineage>
        <taxon>Eukaryota</taxon>
        <taxon>Fungi</taxon>
        <taxon>Dikarya</taxon>
        <taxon>Ascomycota</taxon>
        <taxon>Saccharomycotina</taxon>
        <taxon>Saccharomycetes</taxon>
        <taxon>Saccharomycodales</taxon>
        <taxon>Saccharomycodaceae</taxon>
        <taxon>Hanseniaspora</taxon>
    </lineage>
</organism>
<evidence type="ECO:0000313" key="5">
    <source>
        <dbReference type="Proteomes" id="UP000095358"/>
    </source>
</evidence>
<keyword evidence="5" id="KW-1185">Reference proteome</keyword>
<dbReference type="PANTHER" id="PTHR10358">
    <property type="entry name" value="ENDOSULFINE"/>
    <property type="match status" value="1"/>
</dbReference>
<dbReference type="OrthoDB" id="5949865at2759"/>
<dbReference type="GO" id="GO:0005737">
    <property type="term" value="C:cytoplasm"/>
    <property type="evidence" value="ECO:0007669"/>
    <property type="project" value="TreeGrafter"/>
</dbReference>
<dbReference type="STRING" id="29833.A0A1E5RQ93"/>
<comment type="function">
    <text evidence="2">Plays an essential role in initiation of the G0 program by preventing the degradation of specific nutrient-regulated mRNAs via the 5'-3' mRNA decay pathway.</text>
</comment>
<comment type="similarity">
    <text evidence="1 2">Belongs to the endosulfine family.</text>
</comment>
<dbReference type="VEuPathDB" id="FungiDB:AWRI3580_g1667"/>
<evidence type="ECO:0000313" key="4">
    <source>
        <dbReference type="EMBL" id="OEJ89045.1"/>
    </source>
</evidence>
<feature type="region of interest" description="Disordered" evidence="3">
    <location>
        <begin position="49"/>
        <end position="70"/>
    </location>
</feature>
<dbReference type="InterPro" id="IPR006760">
    <property type="entry name" value="Endosulphine"/>
</dbReference>
<dbReference type="AlphaFoldDB" id="A0A1E5RQ93"/>
<protein>
    <recommendedName>
        <fullName evidence="2">mRNA stability protein</fullName>
    </recommendedName>
</protein>
<reference evidence="5" key="1">
    <citation type="journal article" date="2016" name="Genome Announc.">
        <title>Genome sequences of three species of Hanseniaspora isolated from spontaneous wine fermentations.</title>
        <authorList>
            <person name="Sternes P.R."/>
            <person name="Lee D."/>
            <person name="Kutyna D.R."/>
            <person name="Borneman A.R."/>
        </authorList>
    </citation>
    <scope>NUCLEOTIDE SEQUENCE [LARGE SCALE GENOMIC DNA]</scope>
    <source>
        <strain evidence="5">AWRI3580</strain>
    </source>
</reference>
<dbReference type="GO" id="GO:0004864">
    <property type="term" value="F:protein phosphatase inhibitor activity"/>
    <property type="evidence" value="ECO:0007669"/>
    <property type="project" value="TreeGrafter"/>
</dbReference>
<dbReference type="EMBL" id="LPNN01000004">
    <property type="protein sequence ID" value="OEJ89045.1"/>
    <property type="molecule type" value="Genomic_DNA"/>
</dbReference>
<dbReference type="Pfam" id="PF04667">
    <property type="entry name" value="Endosulfine"/>
    <property type="match status" value="1"/>
</dbReference>
<feature type="compositionally biased region" description="Basic and acidic residues" evidence="3">
    <location>
        <begin position="49"/>
        <end position="62"/>
    </location>
</feature>